<dbReference type="PRINTS" id="PR00411">
    <property type="entry name" value="PNDRDTASEI"/>
</dbReference>
<dbReference type="PANTHER" id="PTHR43624:SF2">
    <property type="entry name" value="ELECTRON TRANSFER FLAVOPROTEIN-QUINONE OXIDOREDUCTASE YDIS-RELATED"/>
    <property type="match status" value="1"/>
</dbReference>
<evidence type="ECO:0000256" key="2">
    <source>
        <dbReference type="ARBA" id="ARBA00006796"/>
    </source>
</evidence>
<evidence type="ECO:0000259" key="7">
    <source>
        <dbReference type="Pfam" id="PF26311"/>
    </source>
</evidence>
<dbReference type="PRINTS" id="PR00368">
    <property type="entry name" value="FADPNR"/>
</dbReference>
<dbReference type="GO" id="GO:0016491">
    <property type="term" value="F:oxidoreductase activity"/>
    <property type="evidence" value="ECO:0007669"/>
    <property type="project" value="UniProtKB-KW"/>
</dbReference>
<dbReference type="PANTHER" id="PTHR43624">
    <property type="entry name" value="ELECTRON TRANSFER FLAVOPROTEIN-QUINONE OXIDOREDUCTASE YDIS-RELATED"/>
    <property type="match status" value="1"/>
</dbReference>
<dbReference type="InterPro" id="IPR023753">
    <property type="entry name" value="FAD/NAD-binding_dom"/>
</dbReference>
<dbReference type="SUPFAM" id="SSF54373">
    <property type="entry name" value="FAD-linked reductases, C-terminal domain"/>
    <property type="match status" value="1"/>
</dbReference>
<comment type="similarity">
    <text evidence="2">Belongs to the ETF-QO/FixC family.</text>
</comment>
<name>F4A0P2_MAHA5</name>
<dbReference type="SUPFAM" id="SSF51905">
    <property type="entry name" value="FAD/NAD(P)-binding domain"/>
    <property type="match status" value="1"/>
</dbReference>
<sequence length="436" mass="47885">MSSDRYDAIVVGAGPAGSSAALTMAQNNLSVALLERGDYPGSKNMFGGTIYTAPTEEIIPAFWQQAPLERPVVSDELWFVDHDSAVKIGFTGLRFAKPPFNKFTALRAKFDSWLAHKAVEAGAHLLTKALATDLVYERTGLMSKKVDGVLLDNGDVLRADVVVLAEGAPAYLAQKAGMRGNMETSSITLYVKEILDLPAGKIEERFNLESGCGTNIAFIGYPTSGVVGKAGIWTNKDSISLIVGGYLNQLISKGLNPFQLLERTKQHPIIKCLLDGAKPIEYMGATIPKGGYKNIPQLYGYGILVTGDAAMMISGRQGTDLAMLSGKYAAEAVCQAKAKGDFSPDILQAYERRIDSSYFMKDIEDHKNVGNYYKKYPDADYLINKMLNDAAYEYFKTDLEPGSQKIDKIIQQIRSFQHPWKTAKDIYHGIRNWGVF</sequence>
<feature type="domain" description="FixC-like C-terminal" evidence="7">
    <location>
        <begin position="366"/>
        <end position="433"/>
    </location>
</feature>
<dbReference type="STRING" id="697281.Mahau_1757"/>
<dbReference type="InterPro" id="IPR036188">
    <property type="entry name" value="FAD/NAD-bd_sf"/>
</dbReference>
<dbReference type="EMBL" id="CP002360">
    <property type="protein sequence ID" value="AEE96938.1"/>
    <property type="molecule type" value="Genomic_DNA"/>
</dbReference>
<dbReference type="OrthoDB" id="9806565at2"/>
<reference evidence="9" key="1">
    <citation type="submission" date="2010-11" db="EMBL/GenBank/DDBJ databases">
        <title>The complete genome of Mahella australiensis DSM 15567.</title>
        <authorList>
            <consortium name="US DOE Joint Genome Institute (JGI-PGF)"/>
            <person name="Lucas S."/>
            <person name="Copeland A."/>
            <person name="Lapidus A."/>
            <person name="Bruce D."/>
            <person name="Goodwin L."/>
            <person name="Pitluck S."/>
            <person name="Kyrpides N."/>
            <person name="Mavromatis K."/>
            <person name="Pagani I."/>
            <person name="Ivanova N."/>
            <person name="Teshima H."/>
            <person name="Brettin T."/>
            <person name="Detter J.C."/>
            <person name="Han C."/>
            <person name="Tapia R."/>
            <person name="Land M."/>
            <person name="Hauser L."/>
            <person name="Markowitz V."/>
            <person name="Cheng J.-F."/>
            <person name="Hugenholtz P."/>
            <person name="Woyke T."/>
            <person name="Wu D."/>
            <person name="Spring S."/>
            <person name="Pukall R."/>
            <person name="Steenblock K."/>
            <person name="Schneider S."/>
            <person name="Klenk H.-P."/>
            <person name="Eisen J.A."/>
        </authorList>
    </citation>
    <scope>NUCLEOTIDE SEQUENCE [LARGE SCALE GENOMIC DNA]</scope>
    <source>
        <strain evidence="9">DSM 15567 / CIP 107919 / 50-1 BON</strain>
    </source>
</reference>
<dbReference type="AlphaFoldDB" id="F4A0P2"/>
<comment type="cofactor">
    <cofactor evidence="1">
        <name>FAD</name>
        <dbReference type="ChEBI" id="CHEBI:57692"/>
    </cofactor>
</comment>
<dbReference type="KEGG" id="mas:Mahau_1757"/>
<dbReference type="Pfam" id="PF07992">
    <property type="entry name" value="Pyr_redox_2"/>
    <property type="match status" value="1"/>
</dbReference>
<evidence type="ECO:0000313" key="8">
    <source>
        <dbReference type="EMBL" id="AEE96938.1"/>
    </source>
</evidence>
<dbReference type="Gene3D" id="3.50.50.60">
    <property type="entry name" value="FAD/NAD(P)-binding domain"/>
    <property type="match status" value="1"/>
</dbReference>
<evidence type="ECO:0000256" key="1">
    <source>
        <dbReference type="ARBA" id="ARBA00001974"/>
    </source>
</evidence>
<reference evidence="8 9" key="2">
    <citation type="journal article" date="2011" name="Stand. Genomic Sci.">
        <title>Complete genome sequence of Mahella australiensis type strain (50-1 BON).</title>
        <authorList>
            <person name="Sikorski J."/>
            <person name="Teshima H."/>
            <person name="Nolan M."/>
            <person name="Lucas S."/>
            <person name="Hammon N."/>
            <person name="Deshpande S."/>
            <person name="Cheng J.F."/>
            <person name="Pitluck S."/>
            <person name="Liolios K."/>
            <person name="Pagani I."/>
            <person name="Ivanova N."/>
            <person name="Huntemann M."/>
            <person name="Mavromatis K."/>
            <person name="Ovchinikova G."/>
            <person name="Pati A."/>
            <person name="Tapia R."/>
            <person name="Han C."/>
            <person name="Goodwin L."/>
            <person name="Chen A."/>
            <person name="Palaniappan K."/>
            <person name="Land M."/>
            <person name="Hauser L."/>
            <person name="Ngatchou-Djao O.D."/>
            <person name="Rohde M."/>
            <person name="Pukall R."/>
            <person name="Spring S."/>
            <person name="Abt B."/>
            <person name="Goker M."/>
            <person name="Detter J.C."/>
            <person name="Woyke T."/>
            <person name="Bristow J."/>
            <person name="Markowitz V."/>
            <person name="Hugenholtz P."/>
            <person name="Eisen J.A."/>
            <person name="Kyrpides N.C."/>
            <person name="Klenk H.P."/>
            <person name="Lapidus A."/>
        </authorList>
    </citation>
    <scope>NUCLEOTIDE SEQUENCE [LARGE SCALE GENOMIC DNA]</scope>
    <source>
        <strain evidence="9">DSM 15567 / CIP 107919 / 50-1 BON</strain>
    </source>
</reference>
<dbReference type="HOGENOM" id="CLU_050977_0_0_9"/>
<feature type="domain" description="FAD/NAD(P)-binding" evidence="6">
    <location>
        <begin position="6"/>
        <end position="178"/>
    </location>
</feature>
<dbReference type="eggNOG" id="COG0644">
    <property type="taxonomic scope" value="Bacteria"/>
</dbReference>
<organism evidence="8 9">
    <name type="scientific">Mahella australiensis (strain DSM 15567 / CIP 107919 / 50-1 BON)</name>
    <dbReference type="NCBI Taxonomy" id="697281"/>
    <lineage>
        <taxon>Bacteria</taxon>
        <taxon>Bacillati</taxon>
        <taxon>Bacillota</taxon>
        <taxon>Clostridia</taxon>
        <taxon>Thermoanaerobacterales</taxon>
        <taxon>Thermoanaerobacterales Family IV. Incertae Sedis</taxon>
        <taxon>Mahella</taxon>
    </lineage>
</organism>
<evidence type="ECO:0000259" key="6">
    <source>
        <dbReference type="Pfam" id="PF07992"/>
    </source>
</evidence>
<proteinExistence type="inferred from homology"/>
<dbReference type="Pfam" id="PF26311">
    <property type="entry name" value="ETF-QO_FixC_C"/>
    <property type="match status" value="1"/>
</dbReference>
<dbReference type="Proteomes" id="UP000008457">
    <property type="component" value="Chromosome"/>
</dbReference>
<dbReference type="InterPro" id="IPR039651">
    <property type="entry name" value="FixC-like"/>
</dbReference>
<evidence type="ECO:0000256" key="4">
    <source>
        <dbReference type="ARBA" id="ARBA00022827"/>
    </source>
</evidence>
<protein>
    <submittedName>
        <fullName evidence="8">HI0933 family protein</fullName>
    </submittedName>
</protein>
<dbReference type="RefSeq" id="WP_013781366.1">
    <property type="nucleotide sequence ID" value="NC_015520.1"/>
</dbReference>
<accession>F4A0P2</accession>
<gene>
    <name evidence="8" type="ordered locus">Mahau_1757</name>
</gene>
<keyword evidence="3" id="KW-0285">Flavoprotein</keyword>
<keyword evidence="9" id="KW-1185">Reference proteome</keyword>
<evidence type="ECO:0000313" key="9">
    <source>
        <dbReference type="Proteomes" id="UP000008457"/>
    </source>
</evidence>
<dbReference type="InterPro" id="IPR059103">
    <property type="entry name" value="FixC-like_C"/>
</dbReference>
<keyword evidence="5" id="KW-0560">Oxidoreductase</keyword>
<evidence type="ECO:0000256" key="3">
    <source>
        <dbReference type="ARBA" id="ARBA00022630"/>
    </source>
</evidence>
<evidence type="ECO:0000256" key="5">
    <source>
        <dbReference type="ARBA" id="ARBA00023002"/>
    </source>
</evidence>
<keyword evidence="4" id="KW-0274">FAD</keyword>